<evidence type="ECO:0000313" key="1">
    <source>
        <dbReference type="EMBL" id="RPA77154.1"/>
    </source>
</evidence>
<dbReference type="OrthoDB" id="2013972at2759"/>
<accession>A0A3N4I5N1</accession>
<dbReference type="Gene3D" id="3.40.50.150">
    <property type="entry name" value="Vaccinia Virus protein VP39"/>
    <property type="match status" value="1"/>
</dbReference>
<keyword evidence="1" id="KW-0808">Transferase</keyword>
<reference evidence="1 2" key="1">
    <citation type="journal article" date="2018" name="Nat. Ecol. Evol.">
        <title>Pezizomycetes genomes reveal the molecular basis of ectomycorrhizal truffle lifestyle.</title>
        <authorList>
            <person name="Murat C."/>
            <person name="Payen T."/>
            <person name="Noel B."/>
            <person name="Kuo A."/>
            <person name="Morin E."/>
            <person name="Chen J."/>
            <person name="Kohler A."/>
            <person name="Krizsan K."/>
            <person name="Balestrini R."/>
            <person name="Da Silva C."/>
            <person name="Montanini B."/>
            <person name="Hainaut M."/>
            <person name="Levati E."/>
            <person name="Barry K.W."/>
            <person name="Belfiori B."/>
            <person name="Cichocki N."/>
            <person name="Clum A."/>
            <person name="Dockter R.B."/>
            <person name="Fauchery L."/>
            <person name="Guy J."/>
            <person name="Iotti M."/>
            <person name="Le Tacon F."/>
            <person name="Lindquist E.A."/>
            <person name="Lipzen A."/>
            <person name="Malagnac F."/>
            <person name="Mello A."/>
            <person name="Molinier V."/>
            <person name="Miyauchi S."/>
            <person name="Poulain J."/>
            <person name="Riccioni C."/>
            <person name="Rubini A."/>
            <person name="Sitrit Y."/>
            <person name="Splivallo R."/>
            <person name="Traeger S."/>
            <person name="Wang M."/>
            <person name="Zifcakova L."/>
            <person name="Wipf D."/>
            <person name="Zambonelli A."/>
            <person name="Paolocci F."/>
            <person name="Nowrousian M."/>
            <person name="Ottonello S."/>
            <person name="Baldrian P."/>
            <person name="Spatafora J.W."/>
            <person name="Henrissat B."/>
            <person name="Nagy L.G."/>
            <person name="Aury J.M."/>
            <person name="Wincker P."/>
            <person name="Grigoriev I.V."/>
            <person name="Bonfante P."/>
            <person name="Martin F.M."/>
        </authorList>
    </citation>
    <scope>NUCLEOTIDE SEQUENCE [LARGE SCALE GENOMIC DNA]</scope>
    <source>
        <strain evidence="1 2">RN42</strain>
    </source>
</reference>
<dbReference type="PANTHER" id="PTHR43591">
    <property type="entry name" value="METHYLTRANSFERASE"/>
    <property type="match status" value="1"/>
</dbReference>
<keyword evidence="1" id="KW-0489">Methyltransferase</keyword>
<dbReference type="PANTHER" id="PTHR43591:SF10">
    <property type="entry name" value="ABC TRANSMEMBRANE TYPE-1 DOMAIN-CONTAINING PROTEIN-RELATED"/>
    <property type="match status" value="1"/>
</dbReference>
<dbReference type="Pfam" id="PF13489">
    <property type="entry name" value="Methyltransf_23"/>
    <property type="match status" value="1"/>
</dbReference>
<proteinExistence type="predicted"/>
<dbReference type="InterPro" id="IPR029063">
    <property type="entry name" value="SAM-dependent_MTases_sf"/>
</dbReference>
<dbReference type="GO" id="GO:0008168">
    <property type="term" value="F:methyltransferase activity"/>
    <property type="evidence" value="ECO:0007669"/>
    <property type="project" value="UniProtKB-KW"/>
</dbReference>
<dbReference type="AlphaFoldDB" id="A0A3N4I5N1"/>
<dbReference type="STRING" id="1160509.A0A3N4I5N1"/>
<dbReference type="GO" id="GO:0032259">
    <property type="term" value="P:methylation"/>
    <property type="evidence" value="ECO:0007669"/>
    <property type="project" value="UniProtKB-KW"/>
</dbReference>
<protein>
    <submittedName>
        <fullName evidence="1">S-adenosyl-L-methionine-dependent methyltransferase</fullName>
    </submittedName>
</protein>
<dbReference type="Proteomes" id="UP000275078">
    <property type="component" value="Unassembled WGS sequence"/>
</dbReference>
<dbReference type="SUPFAM" id="SSF53335">
    <property type="entry name" value="S-adenosyl-L-methionine-dependent methyltransferases"/>
    <property type="match status" value="1"/>
</dbReference>
<name>A0A3N4I5N1_ASCIM</name>
<organism evidence="1 2">
    <name type="scientific">Ascobolus immersus RN42</name>
    <dbReference type="NCBI Taxonomy" id="1160509"/>
    <lineage>
        <taxon>Eukaryota</taxon>
        <taxon>Fungi</taxon>
        <taxon>Dikarya</taxon>
        <taxon>Ascomycota</taxon>
        <taxon>Pezizomycotina</taxon>
        <taxon>Pezizomycetes</taxon>
        <taxon>Pezizales</taxon>
        <taxon>Ascobolaceae</taxon>
        <taxon>Ascobolus</taxon>
    </lineage>
</organism>
<gene>
    <name evidence="1" type="ORF">BJ508DRAFT_350794</name>
</gene>
<evidence type="ECO:0000313" key="2">
    <source>
        <dbReference type="Proteomes" id="UP000275078"/>
    </source>
</evidence>
<sequence length="359" mass="41186">MRSGVPTDWLLIRNLLRAHSFAILCLASISFHFACWDIAKYQLGARSDTESITTSITSSVLNYKYENGRRYHSYREGEYWGPNDEKQLNQLDLAHHLYYLTLSGELYLAPIGNNPQRILDVGTGTGIWAIDMAYRFPSATVIGNDLSPTQPNYVPPNLYFEVDDVEAEWIHRPNSFDFIHVRGLYGCVRDWPKFYDEAYRALRPGGYIEQVEMSVVLESDDNSLPEDGIFKLWGKVSVDAGETFGKTLRICDLMKGYIEDAGFEGVTQRVYKWPIGPWAKGTKMKEIGAWNRMQWEEGIEGWAIMLLTKVLGWSFTEVQAYLGRMRQAMNDPKQHAYHRLKVVYGRKPGGDQDEDFPGY</sequence>
<dbReference type="EMBL" id="ML119731">
    <property type="protein sequence ID" value="RPA77154.1"/>
    <property type="molecule type" value="Genomic_DNA"/>
</dbReference>
<keyword evidence="2" id="KW-1185">Reference proteome</keyword>
<dbReference type="CDD" id="cd02440">
    <property type="entry name" value="AdoMet_MTases"/>
    <property type="match status" value="1"/>
</dbReference>